<dbReference type="PANTHER" id="PTHR46111:SF2">
    <property type="entry name" value="SAM-DEPENDENT METHYLTRANSFERASE"/>
    <property type="match status" value="1"/>
</dbReference>
<dbReference type="CDD" id="cd11649">
    <property type="entry name" value="RsmI_like"/>
    <property type="match status" value="1"/>
</dbReference>
<dbReference type="Gene3D" id="3.30.950.10">
    <property type="entry name" value="Methyltransferase, Cobalt-precorrin-4 Transmethylase, Domain 2"/>
    <property type="match status" value="1"/>
</dbReference>
<evidence type="ECO:0000313" key="1">
    <source>
        <dbReference type="EMBL" id="QYF48721.1"/>
    </source>
</evidence>
<dbReference type="Gene3D" id="3.40.1010.10">
    <property type="entry name" value="Cobalt-precorrin-4 Transmethylase, Domain 1"/>
    <property type="match status" value="1"/>
</dbReference>
<dbReference type="GO" id="GO:0008168">
    <property type="term" value="F:methyltransferase activity"/>
    <property type="evidence" value="ECO:0007669"/>
    <property type="project" value="UniProtKB-KW"/>
</dbReference>
<dbReference type="EMBL" id="CP075587">
    <property type="protein sequence ID" value="QYF48721.1"/>
    <property type="molecule type" value="Genomic_DNA"/>
</dbReference>
<dbReference type="InterPro" id="IPR035996">
    <property type="entry name" value="4pyrrol_Methylase_sf"/>
</dbReference>
<organism evidence="1 2">
    <name type="scientific">Candidatus Rhabdochlamydia oedothoracis</name>
    <dbReference type="NCBI Taxonomy" id="2720720"/>
    <lineage>
        <taxon>Bacteria</taxon>
        <taxon>Pseudomonadati</taxon>
        <taxon>Chlamydiota</taxon>
        <taxon>Chlamydiia</taxon>
        <taxon>Parachlamydiales</taxon>
        <taxon>Candidatus Rhabdochlamydiaceae</taxon>
        <taxon>Candidatus Rhabdochlamydia</taxon>
    </lineage>
</organism>
<keyword evidence="2" id="KW-1185">Reference proteome</keyword>
<dbReference type="InterPro" id="IPR014776">
    <property type="entry name" value="4pyrrole_Mease_sub2"/>
</dbReference>
<keyword evidence="1" id="KW-0808">Transferase</keyword>
<dbReference type="Proteomes" id="UP000826014">
    <property type="component" value="Chromosome"/>
</dbReference>
<proteinExistence type="predicted"/>
<name>A0ABX8V1I4_9BACT</name>
<dbReference type="PANTHER" id="PTHR46111">
    <property type="entry name" value="RIBOSOMAL RNA SMALL SUBUNIT METHYLTRANSFERASE I"/>
    <property type="match status" value="1"/>
</dbReference>
<dbReference type="EC" id="2.1.1.198" evidence="1"/>
<dbReference type="SUPFAM" id="SSF53790">
    <property type="entry name" value="Tetrapyrrole methylase"/>
    <property type="match status" value="1"/>
</dbReference>
<dbReference type="GO" id="GO:0032259">
    <property type="term" value="P:methylation"/>
    <property type="evidence" value="ECO:0007669"/>
    <property type="project" value="UniProtKB-KW"/>
</dbReference>
<evidence type="ECO:0000313" key="2">
    <source>
        <dbReference type="Proteomes" id="UP000826014"/>
    </source>
</evidence>
<gene>
    <name evidence="1" type="ORF">RHABOEDO_000926</name>
</gene>
<reference evidence="1 2" key="1">
    <citation type="journal article" date="2022" name="bioRxiv">
        <title>Ecology and evolution of chlamydial symbionts of arthropods.</title>
        <authorList>
            <person name="Halter T."/>
            <person name="Koestlbacher S."/>
            <person name="Collingro A."/>
            <person name="Sixt B.S."/>
            <person name="Toenshoff E.R."/>
            <person name="Hendrickx F."/>
            <person name="Kostanjsek R."/>
            <person name="Horn M."/>
        </authorList>
    </citation>
    <scope>NUCLEOTIDE SEQUENCE [LARGE SCALE GENOMIC DNA]</scope>
    <source>
        <strain evidence="1">W744xW776</strain>
    </source>
</reference>
<accession>A0ABX8V1I4</accession>
<dbReference type="InterPro" id="IPR008189">
    <property type="entry name" value="rRNA_ssu_MeTfrase_I"/>
</dbReference>
<keyword evidence="1" id="KW-0489">Methyltransferase</keyword>
<sequence>MPTLYLLPNLLDHSQDHHVFFSSTVDTIVPTLGGLIAETEKEARRYLKRFLFPEPKTFCDVPILLLNEHTTALQKEELIETVAKSHAPWGLISDCGLACLADPGADIVLLAKQRGIQIQACVGPSSIVLALMLSGLGGQRFIFHGYLPREEKLLEEKLKQMTANPQKDYTHLFIETPYRNQKLFNQLCTTLSNQSWLSIACGLTSDQEWVKTKRIAQWKKEQPVFDKLLAVFVVKNN</sequence>
<dbReference type="InterPro" id="IPR014777">
    <property type="entry name" value="4pyrrole_Mease_sub1"/>
</dbReference>
<protein>
    <submittedName>
        <fullName evidence="1">Ribosomal RNA small subunit methyltransferase I</fullName>
        <ecNumber evidence="1">2.1.1.198</ecNumber>
    </submittedName>
</protein>